<dbReference type="Proteomes" id="UP001178507">
    <property type="component" value="Unassembled WGS sequence"/>
</dbReference>
<keyword evidence="1" id="KW-0175">Coiled coil</keyword>
<accession>A0AA36IWZ5</accession>
<keyword evidence="4" id="KW-1185">Reference proteome</keyword>
<feature type="coiled-coil region" evidence="1">
    <location>
        <begin position="124"/>
        <end position="158"/>
    </location>
</feature>
<protein>
    <submittedName>
        <fullName evidence="3">Uncharacterized protein</fullName>
    </submittedName>
</protein>
<evidence type="ECO:0000313" key="3">
    <source>
        <dbReference type="EMBL" id="CAJ1395470.1"/>
    </source>
</evidence>
<evidence type="ECO:0000256" key="2">
    <source>
        <dbReference type="SAM" id="MobiDB-lite"/>
    </source>
</evidence>
<gene>
    <name evidence="3" type="ORF">EVOR1521_LOCUS19896</name>
</gene>
<dbReference type="EMBL" id="CAUJNA010003168">
    <property type="protein sequence ID" value="CAJ1395470.1"/>
    <property type="molecule type" value="Genomic_DNA"/>
</dbReference>
<evidence type="ECO:0000256" key="1">
    <source>
        <dbReference type="SAM" id="Coils"/>
    </source>
</evidence>
<sequence>MDAMAQPLKRSPPSKLNVARVAKVAAAAAAAAARTSGQRETPRRDPLSRVCRTAGAGRPPPGVTRHEPLCAPEQCGSQVVPAAPDKSDPLPERPASCFSIADENTPLALGQLESIVEEGSPSSCADLQSENEALRVALSECLQRLEVLEAEREDFISEGVFDLVNSLCRGGLKGPDAAKGLYEPCLSQFQPIPGMLP</sequence>
<comment type="caution">
    <text evidence="3">The sequence shown here is derived from an EMBL/GenBank/DDBJ whole genome shotgun (WGS) entry which is preliminary data.</text>
</comment>
<name>A0AA36IWZ5_9DINO</name>
<evidence type="ECO:0000313" key="4">
    <source>
        <dbReference type="Proteomes" id="UP001178507"/>
    </source>
</evidence>
<feature type="region of interest" description="Disordered" evidence="2">
    <location>
        <begin position="29"/>
        <end position="69"/>
    </location>
</feature>
<organism evidence="3 4">
    <name type="scientific">Effrenium voratum</name>
    <dbReference type="NCBI Taxonomy" id="2562239"/>
    <lineage>
        <taxon>Eukaryota</taxon>
        <taxon>Sar</taxon>
        <taxon>Alveolata</taxon>
        <taxon>Dinophyceae</taxon>
        <taxon>Suessiales</taxon>
        <taxon>Symbiodiniaceae</taxon>
        <taxon>Effrenium</taxon>
    </lineage>
</organism>
<proteinExistence type="predicted"/>
<dbReference type="AlphaFoldDB" id="A0AA36IWZ5"/>
<reference evidence="3" key="1">
    <citation type="submission" date="2023-08" db="EMBL/GenBank/DDBJ databases">
        <authorList>
            <person name="Chen Y."/>
            <person name="Shah S."/>
            <person name="Dougan E. K."/>
            <person name="Thang M."/>
            <person name="Chan C."/>
        </authorList>
    </citation>
    <scope>NUCLEOTIDE SEQUENCE</scope>
</reference>